<sequence length="188" mass="20463">MSSAIPSARVNRIIKADKEVRLCSKEAIFLISKATEMMIERMSEQAYDHARLQKKNAKVVKYDDLAAVAQSPQWYYLGEVIPQGQPLHAALEARRKHNEETDAPAAVTTKAPNADELKGNRIRTNKGKKSAPLLGVDGLATSRTTRGVKLKLPAGEGGPDEDDEDEYEDDGEGAESGGEAGGRMDVDR</sequence>
<dbReference type="Proteomes" id="UP001342314">
    <property type="component" value="Unassembled WGS sequence"/>
</dbReference>
<evidence type="ECO:0000313" key="6">
    <source>
        <dbReference type="Proteomes" id="UP001342314"/>
    </source>
</evidence>
<evidence type="ECO:0000259" key="4">
    <source>
        <dbReference type="Pfam" id="PF00808"/>
    </source>
</evidence>
<dbReference type="InterPro" id="IPR003958">
    <property type="entry name" value="CBFA_NFYB_domain"/>
</dbReference>
<proteinExistence type="predicted"/>
<comment type="caution">
    <text evidence="5">The sequence shown here is derived from an EMBL/GenBank/DDBJ whole genome shotgun (WGS) entry which is preliminary data.</text>
</comment>
<dbReference type="SUPFAM" id="SSF47113">
    <property type="entry name" value="Histone-fold"/>
    <property type="match status" value="1"/>
</dbReference>
<dbReference type="GO" id="GO:0046982">
    <property type="term" value="F:protein heterodimerization activity"/>
    <property type="evidence" value="ECO:0007669"/>
    <property type="project" value="InterPro"/>
</dbReference>
<gene>
    <name evidence="5" type="ORF">Rhopal_004466-T1</name>
</gene>
<dbReference type="GO" id="GO:0006261">
    <property type="term" value="P:DNA-templated DNA replication"/>
    <property type="evidence" value="ECO:0007669"/>
    <property type="project" value="TreeGrafter"/>
</dbReference>
<comment type="subcellular location">
    <subcellularLocation>
        <location evidence="1">Nucleus</location>
    </subcellularLocation>
</comment>
<feature type="domain" description="Transcription factor CBF/NF-Y/archaeal histone" evidence="4">
    <location>
        <begin position="5"/>
        <end position="67"/>
    </location>
</feature>
<protein>
    <recommendedName>
        <fullName evidence="4">Transcription factor CBF/NF-Y/archaeal histone domain-containing protein</fullName>
    </recommendedName>
</protein>
<dbReference type="InterPro" id="IPR050568">
    <property type="entry name" value="Transcr_DNA_Rep_Reg"/>
</dbReference>
<feature type="region of interest" description="Disordered" evidence="3">
    <location>
        <begin position="142"/>
        <end position="188"/>
    </location>
</feature>
<organism evidence="5 6">
    <name type="scientific">Rhodotorula paludigena</name>
    <dbReference type="NCBI Taxonomy" id="86838"/>
    <lineage>
        <taxon>Eukaryota</taxon>
        <taxon>Fungi</taxon>
        <taxon>Dikarya</taxon>
        <taxon>Basidiomycota</taxon>
        <taxon>Pucciniomycotina</taxon>
        <taxon>Microbotryomycetes</taxon>
        <taxon>Sporidiobolales</taxon>
        <taxon>Sporidiobolaceae</taxon>
        <taxon>Rhodotorula</taxon>
    </lineage>
</organism>
<accession>A0AAV5GML1</accession>
<dbReference type="Gene3D" id="1.10.20.10">
    <property type="entry name" value="Histone, subunit A"/>
    <property type="match status" value="1"/>
</dbReference>
<evidence type="ECO:0000313" key="5">
    <source>
        <dbReference type="EMBL" id="GJN91443.1"/>
    </source>
</evidence>
<dbReference type="AlphaFoldDB" id="A0AAV5GML1"/>
<evidence type="ECO:0000256" key="3">
    <source>
        <dbReference type="SAM" id="MobiDB-lite"/>
    </source>
</evidence>
<reference evidence="5 6" key="1">
    <citation type="submission" date="2021-12" db="EMBL/GenBank/DDBJ databases">
        <title>High titer production of polyol ester of fatty acids by Rhodotorula paludigena BS15 towards product separation-free biomass refinery.</title>
        <authorList>
            <person name="Mano J."/>
            <person name="Ono H."/>
            <person name="Tanaka T."/>
            <person name="Naito K."/>
            <person name="Sushida H."/>
            <person name="Ike M."/>
            <person name="Tokuyasu K."/>
            <person name="Kitaoka M."/>
        </authorList>
    </citation>
    <scope>NUCLEOTIDE SEQUENCE [LARGE SCALE GENOMIC DNA]</scope>
    <source>
        <strain evidence="5 6">BS15</strain>
    </source>
</reference>
<dbReference type="InterPro" id="IPR009072">
    <property type="entry name" value="Histone-fold"/>
</dbReference>
<name>A0AAV5GML1_9BASI</name>
<dbReference type="Pfam" id="PF00808">
    <property type="entry name" value="CBFD_NFYB_HMF"/>
    <property type="match status" value="1"/>
</dbReference>
<dbReference type="GO" id="GO:0008623">
    <property type="term" value="C:CHRAC"/>
    <property type="evidence" value="ECO:0007669"/>
    <property type="project" value="TreeGrafter"/>
</dbReference>
<feature type="compositionally biased region" description="Acidic residues" evidence="3">
    <location>
        <begin position="158"/>
        <end position="173"/>
    </location>
</feature>
<dbReference type="EMBL" id="BQKY01000008">
    <property type="protein sequence ID" value="GJN91443.1"/>
    <property type="molecule type" value="Genomic_DNA"/>
</dbReference>
<evidence type="ECO:0000256" key="2">
    <source>
        <dbReference type="ARBA" id="ARBA00023242"/>
    </source>
</evidence>
<dbReference type="PANTHER" id="PTHR10252:SF54">
    <property type="entry name" value="CHROMATIN ACCESSIBILITY COMPLEX PROTEIN 1"/>
    <property type="match status" value="1"/>
</dbReference>
<keyword evidence="2" id="KW-0539">Nucleus</keyword>
<evidence type="ECO:0000256" key="1">
    <source>
        <dbReference type="ARBA" id="ARBA00004123"/>
    </source>
</evidence>
<dbReference type="CDD" id="cd23645">
    <property type="entry name" value="HFD_Dpb3-like"/>
    <property type="match status" value="1"/>
</dbReference>
<keyword evidence="6" id="KW-1185">Reference proteome</keyword>
<dbReference type="PANTHER" id="PTHR10252">
    <property type="entry name" value="HISTONE-LIKE TRANSCRIPTION FACTOR CCAAT-RELATED"/>
    <property type="match status" value="1"/>
</dbReference>